<evidence type="ECO:0000313" key="3">
    <source>
        <dbReference type="EMBL" id="MDA5194058.1"/>
    </source>
</evidence>
<dbReference type="NCBIfam" id="TIGR00254">
    <property type="entry name" value="GGDEF"/>
    <property type="match status" value="1"/>
</dbReference>
<organism evidence="3 4">
    <name type="scientific">Govanella unica</name>
    <dbReference type="NCBI Taxonomy" id="2975056"/>
    <lineage>
        <taxon>Bacteria</taxon>
        <taxon>Pseudomonadati</taxon>
        <taxon>Pseudomonadota</taxon>
        <taxon>Alphaproteobacteria</taxon>
        <taxon>Emcibacterales</taxon>
        <taxon>Govanellaceae</taxon>
        <taxon>Govanella</taxon>
    </lineage>
</organism>
<proteinExistence type="predicted"/>
<feature type="domain" description="EAL" evidence="1">
    <location>
        <begin position="223"/>
        <end position="477"/>
    </location>
</feature>
<dbReference type="InterPro" id="IPR001633">
    <property type="entry name" value="EAL_dom"/>
</dbReference>
<dbReference type="Pfam" id="PF00563">
    <property type="entry name" value="EAL"/>
    <property type="match status" value="1"/>
</dbReference>
<sequence>MACRRTEQGGPDRAVVVRGGSAAERREIADALQALAFDVVSSDAPLTVDIQPSDDSLVFAEAIDWQAFADGMLTSGTTSGAAFLLVNLDQFQRLRTMLGHVVTEALVREIADRLQAALLDHPGARFLHMGGDEFALLLPGMTETEAVSQFANSLLQLVTHPYGDVAPQAYVTARIGVVFYPQDATDIESLVQHASAIVHHESRHGRNNVHFYARGAAMRATERFQLEAELHHAIRNGELEVHYQPQLSFTNGKIIGAEALVRWRRPGFGTVPAEVFVALAEDLGLIAELGTWVLTTAAVECRTWQRTGQVPIRVSINISSYQFRRLDMVAVVKTALADTGLDPDCLTLEVTESLVLTDIEQTLVSLKQLRAMGIHVVLDDFGTGYSSLSYLKTLALDGLKLDRSFITGLPDSRGDCAVIEAVLHMARALHLSVTAEGVETEVQRSCLARLGCDFYQGYLASQALPAPEFIKLLSARAA</sequence>
<dbReference type="GO" id="GO:0071111">
    <property type="term" value="F:cyclic-guanylate-specific phosphodiesterase activity"/>
    <property type="evidence" value="ECO:0007669"/>
    <property type="project" value="InterPro"/>
</dbReference>
<dbReference type="PANTHER" id="PTHR33121:SF79">
    <property type="entry name" value="CYCLIC DI-GMP PHOSPHODIESTERASE PDED-RELATED"/>
    <property type="match status" value="1"/>
</dbReference>
<dbReference type="SMART" id="SM00052">
    <property type="entry name" value="EAL"/>
    <property type="match status" value="1"/>
</dbReference>
<dbReference type="SMART" id="SM00267">
    <property type="entry name" value="GGDEF"/>
    <property type="match status" value="1"/>
</dbReference>
<dbReference type="PANTHER" id="PTHR33121">
    <property type="entry name" value="CYCLIC DI-GMP PHOSPHODIESTERASE PDEF"/>
    <property type="match status" value="1"/>
</dbReference>
<dbReference type="PROSITE" id="PS50883">
    <property type="entry name" value="EAL"/>
    <property type="match status" value="1"/>
</dbReference>
<evidence type="ECO:0000259" key="1">
    <source>
        <dbReference type="PROSITE" id="PS50883"/>
    </source>
</evidence>
<dbReference type="RefSeq" id="WP_274943764.1">
    <property type="nucleotide sequence ID" value="NZ_JANWOI010000003.1"/>
</dbReference>
<dbReference type="Gene3D" id="3.20.20.450">
    <property type="entry name" value="EAL domain"/>
    <property type="match status" value="1"/>
</dbReference>
<dbReference type="Gene3D" id="3.30.70.270">
    <property type="match status" value="1"/>
</dbReference>
<dbReference type="PROSITE" id="PS50887">
    <property type="entry name" value="GGDEF"/>
    <property type="match status" value="1"/>
</dbReference>
<dbReference type="InterPro" id="IPR050706">
    <property type="entry name" value="Cyclic-di-GMP_PDE-like"/>
</dbReference>
<evidence type="ECO:0000313" key="4">
    <source>
        <dbReference type="Proteomes" id="UP001141619"/>
    </source>
</evidence>
<feature type="domain" description="GGDEF" evidence="2">
    <location>
        <begin position="79"/>
        <end position="214"/>
    </location>
</feature>
<reference evidence="3" key="1">
    <citation type="submission" date="2022-08" db="EMBL/GenBank/DDBJ databases">
        <authorList>
            <person name="Vandamme P."/>
            <person name="Hettiarachchi A."/>
            <person name="Peeters C."/>
            <person name="Cnockaert M."/>
            <person name="Carlier A."/>
        </authorList>
    </citation>
    <scope>NUCLEOTIDE SEQUENCE</scope>
    <source>
        <strain evidence="3">LMG 31809</strain>
    </source>
</reference>
<dbReference type="EMBL" id="JANWOI010000003">
    <property type="protein sequence ID" value="MDA5194058.1"/>
    <property type="molecule type" value="Genomic_DNA"/>
</dbReference>
<dbReference type="CDD" id="cd01949">
    <property type="entry name" value="GGDEF"/>
    <property type="match status" value="1"/>
</dbReference>
<dbReference type="CDD" id="cd01948">
    <property type="entry name" value="EAL"/>
    <property type="match status" value="1"/>
</dbReference>
<name>A0A9X3Z7H2_9PROT</name>
<dbReference type="InterPro" id="IPR035919">
    <property type="entry name" value="EAL_sf"/>
</dbReference>
<dbReference type="InterPro" id="IPR029787">
    <property type="entry name" value="Nucleotide_cyclase"/>
</dbReference>
<accession>A0A9X3Z7H2</accession>
<reference evidence="3" key="2">
    <citation type="journal article" date="2023" name="Syst. Appl. Microbiol.">
        <title>Govania unica gen. nov., sp. nov., a rare biosphere bacterium that represents a novel family in the class Alphaproteobacteria.</title>
        <authorList>
            <person name="Vandamme P."/>
            <person name="Peeters C."/>
            <person name="Hettiarachchi A."/>
            <person name="Cnockaert M."/>
            <person name="Carlier A."/>
        </authorList>
    </citation>
    <scope>NUCLEOTIDE SEQUENCE</scope>
    <source>
        <strain evidence="3">LMG 31809</strain>
    </source>
</reference>
<dbReference type="SUPFAM" id="SSF141868">
    <property type="entry name" value="EAL domain-like"/>
    <property type="match status" value="1"/>
</dbReference>
<evidence type="ECO:0000259" key="2">
    <source>
        <dbReference type="PROSITE" id="PS50887"/>
    </source>
</evidence>
<gene>
    <name evidence="3" type="ORF">NYP16_08860</name>
</gene>
<keyword evidence="4" id="KW-1185">Reference proteome</keyword>
<dbReference type="SUPFAM" id="SSF55073">
    <property type="entry name" value="Nucleotide cyclase"/>
    <property type="match status" value="1"/>
</dbReference>
<dbReference type="Proteomes" id="UP001141619">
    <property type="component" value="Unassembled WGS sequence"/>
</dbReference>
<dbReference type="InterPro" id="IPR043128">
    <property type="entry name" value="Rev_trsase/Diguanyl_cyclase"/>
</dbReference>
<dbReference type="InterPro" id="IPR000160">
    <property type="entry name" value="GGDEF_dom"/>
</dbReference>
<protein>
    <submittedName>
        <fullName evidence="3">Bifunctional diguanylate cyclase/phosphodiesterase</fullName>
    </submittedName>
</protein>
<dbReference type="AlphaFoldDB" id="A0A9X3Z7H2"/>
<comment type="caution">
    <text evidence="3">The sequence shown here is derived from an EMBL/GenBank/DDBJ whole genome shotgun (WGS) entry which is preliminary data.</text>
</comment>
<dbReference type="Pfam" id="PF00990">
    <property type="entry name" value="GGDEF"/>
    <property type="match status" value="1"/>
</dbReference>